<name>A0ABN8ZYE1_RANTA</name>
<evidence type="ECO:0000256" key="1">
    <source>
        <dbReference type="SAM" id="MobiDB-lite"/>
    </source>
</evidence>
<protein>
    <submittedName>
        <fullName evidence="2">Uncharacterized protein</fullName>
    </submittedName>
</protein>
<reference evidence="2" key="1">
    <citation type="submission" date="2023-04" db="EMBL/GenBank/DDBJ databases">
        <authorList>
            <consortium name="ELIXIR-Norway"/>
        </authorList>
    </citation>
    <scope>NUCLEOTIDE SEQUENCE [LARGE SCALE GENOMIC DNA]</scope>
</reference>
<feature type="region of interest" description="Disordered" evidence="1">
    <location>
        <begin position="67"/>
        <end position="86"/>
    </location>
</feature>
<dbReference type="EMBL" id="OX459943">
    <property type="protein sequence ID" value="CAI9177777.1"/>
    <property type="molecule type" value="Genomic_DNA"/>
</dbReference>
<dbReference type="Proteomes" id="UP001176941">
    <property type="component" value="Chromosome 7"/>
</dbReference>
<proteinExistence type="predicted"/>
<evidence type="ECO:0000313" key="3">
    <source>
        <dbReference type="Proteomes" id="UP001176941"/>
    </source>
</evidence>
<organism evidence="2 3">
    <name type="scientific">Rangifer tarandus platyrhynchus</name>
    <name type="common">Svalbard reindeer</name>
    <dbReference type="NCBI Taxonomy" id="3082113"/>
    <lineage>
        <taxon>Eukaryota</taxon>
        <taxon>Metazoa</taxon>
        <taxon>Chordata</taxon>
        <taxon>Craniata</taxon>
        <taxon>Vertebrata</taxon>
        <taxon>Euteleostomi</taxon>
        <taxon>Mammalia</taxon>
        <taxon>Eutheria</taxon>
        <taxon>Laurasiatheria</taxon>
        <taxon>Artiodactyla</taxon>
        <taxon>Ruminantia</taxon>
        <taxon>Pecora</taxon>
        <taxon>Cervidae</taxon>
        <taxon>Odocoileinae</taxon>
        <taxon>Rangifer</taxon>
    </lineage>
</organism>
<accession>A0ABN8ZYE1</accession>
<keyword evidence="3" id="KW-1185">Reference proteome</keyword>
<sequence length="100" mass="11145">MEMDRSKCGPAVLKITQTLKPSRAQLGQFLSFFRQGNISWACPGLSASLLHCFPDYMVLLTDKYGPGNRPDDMRSRPHHHPQTSDRAVLGCQGQEALVCK</sequence>
<gene>
    <name evidence="2" type="ORF">MRATA1EN1_LOCUS26739</name>
</gene>
<evidence type="ECO:0000313" key="2">
    <source>
        <dbReference type="EMBL" id="CAI9177777.1"/>
    </source>
</evidence>